<dbReference type="OrthoDB" id="9806939at2"/>
<dbReference type="GO" id="GO:0030288">
    <property type="term" value="C:outer membrane-bounded periplasmic space"/>
    <property type="evidence" value="ECO:0007669"/>
    <property type="project" value="TreeGrafter"/>
</dbReference>
<feature type="domain" description="Heavy metal binding" evidence="4">
    <location>
        <begin position="44"/>
        <end position="70"/>
    </location>
</feature>
<keyword evidence="8" id="KW-1185">Reference proteome</keyword>
<dbReference type="Pfam" id="PF19335">
    <property type="entry name" value="HMBD"/>
    <property type="match status" value="2"/>
</dbReference>
<dbReference type="Proteomes" id="UP000298337">
    <property type="component" value="Unassembled WGS sequence"/>
</dbReference>
<evidence type="ECO:0000256" key="3">
    <source>
        <dbReference type="SAM" id="SignalP"/>
    </source>
</evidence>
<dbReference type="PANTHER" id="PTHR30097">
    <property type="entry name" value="CATION EFFLUX SYSTEM PROTEIN CUSB"/>
    <property type="match status" value="1"/>
</dbReference>
<evidence type="ECO:0000313" key="8">
    <source>
        <dbReference type="Proteomes" id="UP000298337"/>
    </source>
</evidence>
<feature type="domain" description="CusB-like beta-barrel" evidence="6">
    <location>
        <begin position="298"/>
        <end position="373"/>
    </location>
</feature>
<dbReference type="InterPro" id="IPR058790">
    <property type="entry name" value="BSH_CusB"/>
</dbReference>
<dbReference type="SUPFAM" id="SSF111369">
    <property type="entry name" value="HlyD-like secretion proteins"/>
    <property type="match status" value="1"/>
</dbReference>
<dbReference type="AlphaFoldDB" id="A0A4Z0NZK1"/>
<feature type="chain" id="PRO_5021268062" evidence="3">
    <location>
        <begin position="27"/>
        <end position="463"/>
    </location>
</feature>
<proteinExistence type="inferred from homology"/>
<evidence type="ECO:0000259" key="5">
    <source>
        <dbReference type="Pfam" id="PF25919"/>
    </source>
</evidence>
<accession>A0A4Z0NZK1</accession>
<name>A0A4Z0NZK1_9BACT</name>
<dbReference type="RefSeq" id="WP_135437027.1">
    <property type="nucleotide sequence ID" value="NZ_SRLA01000008.1"/>
</dbReference>
<evidence type="ECO:0000313" key="7">
    <source>
        <dbReference type="EMBL" id="TGE03531.1"/>
    </source>
</evidence>
<evidence type="ECO:0000256" key="2">
    <source>
        <dbReference type="ARBA" id="ARBA00022448"/>
    </source>
</evidence>
<comment type="caution">
    <text evidence="7">The sequence shown here is derived from an EMBL/GenBank/DDBJ whole genome shotgun (WGS) entry which is preliminary data.</text>
</comment>
<gene>
    <name evidence="7" type="ORF">EU556_25400</name>
</gene>
<dbReference type="Pfam" id="PF25919">
    <property type="entry name" value="BSH_CusB"/>
    <property type="match status" value="1"/>
</dbReference>
<dbReference type="Gene3D" id="2.40.420.20">
    <property type="match status" value="1"/>
</dbReference>
<dbReference type="PANTHER" id="PTHR30097:SF15">
    <property type="entry name" value="CATION EFFLUX SYSTEM PROTEIN CUSB"/>
    <property type="match status" value="1"/>
</dbReference>
<dbReference type="GO" id="GO:0046914">
    <property type="term" value="F:transition metal ion binding"/>
    <property type="evidence" value="ECO:0007669"/>
    <property type="project" value="TreeGrafter"/>
</dbReference>
<evidence type="ECO:0000256" key="1">
    <source>
        <dbReference type="ARBA" id="ARBA00009477"/>
    </source>
</evidence>
<protein>
    <submittedName>
        <fullName evidence="7">Efflux RND transporter periplasmic adaptor subunit</fullName>
    </submittedName>
</protein>
<sequence>MNSLQTFWRLSTARWLLMLLVALSSAACQKTKPANEGAVGEKVYYTCSMHPQIHEDAPGKCPICGMELIAVKTGPVVKKAAASPTAYTCPMHPQVHQSKPGLCPICGMDLVKQAGHPTPAGSAGASGADLTLTAQQVTLGNIHAQVIGTSPLELPAPTVLTGTVTTDALQTESVSSRVAGRIEHLYVRQTGQPLQRGEPLFSVYSEQLQALQQEYLLALAQSREQGGAYRQFAEATGQKLRLLGLTSVQLRQLATRGRPNPVVTYYSPTTGTVQALDVVQGQYVTEGSPLVTLTNLTTVWVEAQLYPQDMAQLPLGQSVTVQVAGEPGARRGKVVFLSPELSGSSQVTLARIQLANPGGRLLPGAQANVLLNAPRTAATAQTTLRVPVEALIRDGENSYLWTQTGERQYRRVRVSTGEGSASSVPVTAGLPAGTKVVVSGAYLLQSEFSLRQGANDSMNGMAM</sequence>
<organism evidence="7 8">
    <name type="scientific">Hymenobacter fodinae</name>
    <dbReference type="NCBI Taxonomy" id="2510796"/>
    <lineage>
        <taxon>Bacteria</taxon>
        <taxon>Pseudomonadati</taxon>
        <taxon>Bacteroidota</taxon>
        <taxon>Cytophagia</taxon>
        <taxon>Cytophagales</taxon>
        <taxon>Hymenobacteraceae</taxon>
        <taxon>Hymenobacter</taxon>
    </lineage>
</organism>
<feature type="signal peptide" evidence="3">
    <location>
        <begin position="1"/>
        <end position="26"/>
    </location>
</feature>
<feature type="domain" description="Heavy metal binding" evidence="4">
    <location>
        <begin position="87"/>
        <end position="112"/>
    </location>
</feature>
<keyword evidence="3" id="KW-0732">Signal</keyword>
<feature type="domain" description="CusB-like barrel-sandwich hybrid" evidence="5">
    <location>
        <begin position="173"/>
        <end position="293"/>
    </location>
</feature>
<dbReference type="GO" id="GO:0015679">
    <property type="term" value="P:plasma membrane copper ion transport"/>
    <property type="evidence" value="ECO:0007669"/>
    <property type="project" value="TreeGrafter"/>
</dbReference>
<keyword evidence="2" id="KW-0813">Transport</keyword>
<dbReference type="Gene3D" id="2.40.30.170">
    <property type="match status" value="1"/>
</dbReference>
<reference evidence="7 8" key="1">
    <citation type="submission" date="2019-04" db="EMBL/GenBank/DDBJ databases">
        <authorList>
            <person name="Feng G."/>
            <person name="Zhang J."/>
            <person name="Zhu H."/>
        </authorList>
    </citation>
    <scope>NUCLEOTIDE SEQUENCE [LARGE SCALE GENOMIC DNA]</scope>
    <source>
        <strain evidence="7 8">92R-1</strain>
    </source>
</reference>
<comment type="similarity">
    <text evidence="1">Belongs to the membrane fusion protein (MFP) (TC 8.A.1) family.</text>
</comment>
<dbReference type="Pfam" id="PF25954">
    <property type="entry name" value="Beta-barrel_RND_2"/>
    <property type="match status" value="1"/>
</dbReference>
<dbReference type="EMBL" id="SRLA01000008">
    <property type="protein sequence ID" value="TGE03531.1"/>
    <property type="molecule type" value="Genomic_DNA"/>
</dbReference>
<dbReference type="GO" id="GO:0060003">
    <property type="term" value="P:copper ion export"/>
    <property type="evidence" value="ECO:0007669"/>
    <property type="project" value="TreeGrafter"/>
</dbReference>
<dbReference type="InterPro" id="IPR051909">
    <property type="entry name" value="MFP_Cation_Efflux"/>
</dbReference>
<dbReference type="InterPro" id="IPR058792">
    <property type="entry name" value="Beta-barrel_RND_2"/>
</dbReference>
<dbReference type="FunFam" id="2.40.30.170:FF:000010">
    <property type="entry name" value="Efflux RND transporter periplasmic adaptor subunit"/>
    <property type="match status" value="1"/>
</dbReference>
<evidence type="ECO:0000259" key="6">
    <source>
        <dbReference type="Pfam" id="PF25954"/>
    </source>
</evidence>
<evidence type="ECO:0000259" key="4">
    <source>
        <dbReference type="Pfam" id="PF19335"/>
    </source>
</evidence>
<dbReference type="InterPro" id="IPR045800">
    <property type="entry name" value="HMBD"/>
</dbReference>